<dbReference type="GO" id="GO:0005770">
    <property type="term" value="C:late endosome"/>
    <property type="evidence" value="ECO:0007669"/>
    <property type="project" value="TreeGrafter"/>
</dbReference>
<dbReference type="PANTHER" id="PTHR47981">
    <property type="entry name" value="RAB FAMILY"/>
    <property type="match status" value="1"/>
</dbReference>
<dbReference type="GO" id="GO:0003924">
    <property type="term" value="F:GTPase activity"/>
    <property type="evidence" value="ECO:0007669"/>
    <property type="project" value="InterPro"/>
</dbReference>
<dbReference type="GO" id="GO:0005764">
    <property type="term" value="C:lysosome"/>
    <property type="evidence" value="ECO:0007669"/>
    <property type="project" value="TreeGrafter"/>
</dbReference>
<dbReference type="InterPro" id="IPR001806">
    <property type="entry name" value="Small_GTPase"/>
</dbReference>
<dbReference type="PROSITE" id="PS51417">
    <property type="entry name" value="ARF"/>
    <property type="match status" value="1"/>
</dbReference>
<comment type="similarity">
    <text evidence="1">Belongs to the small GTPase superfamily. Rab family.</text>
</comment>
<dbReference type="GO" id="GO:0090385">
    <property type="term" value="P:phagosome-lysosome fusion"/>
    <property type="evidence" value="ECO:0007669"/>
    <property type="project" value="TreeGrafter"/>
</dbReference>
<evidence type="ECO:0000256" key="1">
    <source>
        <dbReference type="ARBA" id="ARBA00006270"/>
    </source>
</evidence>
<dbReference type="PRINTS" id="PR00449">
    <property type="entry name" value="RASTRNSFRMNG"/>
</dbReference>
<dbReference type="Pfam" id="PF00071">
    <property type="entry name" value="Ras"/>
    <property type="match status" value="1"/>
</dbReference>
<name>C1BP87_CALRO</name>
<gene>
    <name evidence="4" type="primary">RAB32</name>
</gene>
<organism evidence="4">
    <name type="scientific">Caligus rogercresseyi</name>
    <name type="common">Sea louse</name>
    <dbReference type="NCBI Taxonomy" id="217165"/>
    <lineage>
        <taxon>Eukaryota</taxon>
        <taxon>Metazoa</taxon>
        <taxon>Ecdysozoa</taxon>
        <taxon>Arthropoda</taxon>
        <taxon>Crustacea</taxon>
        <taxon>Multicrustacea</taxon>
        <taxon>Hexanauplia</taxon>
        <taxon>Copepoda</taxon>
        <taxon>Siphonostomatoida</taxon>
        <taxon>Caligidae</taxon>
        <taxon>Caligus</taxon>
    </lineage>
</organism>
<dbReference type="AlphaFoldDB" id="C1BP87"/>
<dbReference type="GO" id="GO:0045335">
    <property type="term" value="C:phagocytic vesicle"/>
    <property type="evidence" value="ECO:0007669"/>
    <property type="project" value="TreeGrafter"/>
</dbReference>
<dbReference type="EMBL" id="BT076416">
    <property type="protein sequence ID" value="ACO10840.1"/>
    <property type="molecule type" value="mRNA"/>
</dbReference>
<proteinExistence type="evidence at transcript level"/>
<reference evidence="4" key="1">
    <citation type="submission" date="2009-03" db="EMBL/GenBank/DDBJ databases">
        <title>Caligus rogercresseyi ESTs and full-length cDNAs.</title>
        <authorList>
            <person name="Yasuike M."/>
            <person name="von Schalburg K."/>
            <person name="Cooper G."/>
            <person name="Leong J."/>
            <person name="Jones S.R.M."/>
            <person name="Koop B.F."/>
        </authorList>
    </citation>
    <scope>NUCLEOTIDE SEQUENCE</scope>
    <source>
        <tissue evidence="4">Whole tissue</tissue>
    </source>
</reference>
<dbReference type="GO" id="GO:0008333">
    <property type="term" value="P:endosome to lysosome transport"/>
    <property type="evidence" value="ECO:0007669"/>
    <property type="project" value="TreeGrafter"/>
</dbReference>
<dbReference type="InterPro" id="IPR027417">
    <property type="entry name" value="P-loop_NTPase"/>
</dbReference>
<protein>
    <submittedName>
        <fullName evidence="4">Ras-related protein Rab-32</fullName>
    </submittedName>
</protein>
<dbReference type="SUPFAM" id="SSF52540">
    <property type="entry name" value="P-loop containing nucleoside triphosphate hydrolases"/>
    <property type="match status" value="1"/>
</dbReference>
<dbReference type="SMART" id="SM00175">
    <property type="entry name" value="RAB"/>
    <property type="match status" value="1"/>
</dbReference>
<dbReference type="GO" id="GO:0005525">
    <property type="term" value="F:GTP binding"/>
    <property type="evidence" value="ECO:0007669"/>
    <property type="project" value="UniProtKB-KW"/>
</dbReference>
<keyword evidence="3" id="KW-0342">GTP-binding</keyword>
<dbReference type="SMART" id="SM00173">
    <property type="entry name" value="RAS"/>
    <property type="match status" value="1"/>
</dbReference>
<dbReference type="SMART" id="SM00174">
    <property type="entry name" value="RHO"/>
    <property type="match status" value="1"/>
</dbReference>
<sequence length="321" mass="37067">MFFLKGAGFGVDTESRLYKVIVIGDVNTGKSAFIRRYTDGSFAENYLATVGVDFHLKVIQLEHNVEIRLQLWDIAGQERFSRMTRAYFTGSVGAFIIYDSTDLSSFRAVVKWKKELDLKCSLPEGQNIPAILIANKNDLEPCAGLPNEEEMSQFLKENGFIPIWFRTSAKTGENIEESIDLMLKLILKIDSWSTPYHHSLLEGCHRDYRDIINPFEDGNEIQTEGEECQRRLIPTSLLEEASQIVPSTTDAGNRSNHRVVFYNCSDCEEEDRPKDAEEVELRKLSLRMYMRKTELRRMEILVSEEGFDYRNRRKRDCLCKC</sequence>
<dbReference type="PROSITE" id="PS51419">
    <property type="entry name" value="RAB"/>
    <property type="match status" value="1"/>
</dbReference>
<accession>C1BP87</accession>
<evidence type="ECO:0000256" key="3">
    <source>
        <dbReference type="ARBA" id="ARBA00023134"/>
    </source>
</evidence>
<evidence type="ECO:0000256" key="2">
    <source>
        <dbReference type="ARBA" id="ARBA00022741"/>
    </source>
</evidence>
<dbReference type="PROSITE" id="PS51421">
    <property type="entry name" value="RAS"/>
    <property type="match status" value="1"/>
</dbReference>
<dbReference type="InterPro" id="IPR005225">
    <property type="entry name" value="Small_GTP-bd"/>
</dbReference>
<dbReference type="Gene3D" id="3.40.50.300">
    <property type="entry name" value="P-loop containing nucleotide triphosphate hydrolases"/>
    <property type="match status" value="1"/>
</dbReference>
<keyword evidence="2" id="KW-0547">Nucleotide-binding</keyword>
<dbReference type="NCBIfam" id="TIGR00231">
    <property type="entry name" value="small_GTP"/>
    <property type="match status" value="1"/>
</dbReference>
<evidence type="ECO:0000313" key="4">
    <source>
        <dbReference type="EMBL" id="ACO10840.1"/>
    </source>
</evidence>
<dbReference type="FunFam" id="3.40.50.300:FF:001447">
    <property type="entry name" value="Ras-related protein Rab-1B"/>
    <property type="match status" value="1"/>
</dbReference>
<dbReference type="PANTHER" id="PTHR47981:SF39">
    <property type="entry name" value="RAS-RELATED PROTEIN RAB"/>
    <property type="match status" value="1"/>
</dbReference>
<dbReference type="SMART" id="SM00176">
    <property type="entry name" value="RAN"/>
    <property type="match status" value="1"/>
</dbReference>